<protein>
    <recommendedName>
        <fullName evidence="7">tRNA N6-adenosine threonylcarbamoyltransferase</fullName>
        <ecNumber evidence="7">2.3.1.234</ecNumber>
    </recommendedName>
    <alternativeName>
        <fullName evidence="7">N6-L-threonylcarbamoyladenine synthase</fullName>
        <shortName evidence="7">t(6)A synthase</shortName>
    </alternativeName>
    <alternativeName>
        <fullName evidence="7">t(6)A37 threonylcarbamoyladenosine biosynthesis protein TsaD</fullName>
    </alternativeName>
    <alternativeName>
        <fullName evidence="7">tRNA threonylcarbamoyladenosine biosynthesis protein TsaD</fullName>
    </alternativeName>
</protein>
<comment type="caution">
    <text evidence="9">The sequence shown here is derived from an EMBL/GenBank/DDBJ whole genome shotgun (WGS) entry which is preliminary data.</text>
</comment>
<comment type="catalytic activity">
    <reaction evidence="6 7">
        <text>L-threonylcarbamoyladenylate + adenosine(37) in tRNA = N(6)-L-threonylcarbamoyladenosine(37) in tRNA + AMP + H(+)</text>
        <dbReference type="Rhea" id="RHEA:37059"/>
        <dbReference type="Rhea" id="RHEA-COMP:10162"/>
        <dbReference type="Rhea" id="RHEA-COMP:10163"/>
        <dbReference type="ChEBI" id="CHEBI:15378"/>
        <dbReference type="ChEBI" id="CHEBI:73682"/>
        <dbReference type="ChEBI" id="CHEBI:74411"/>
        <dbReference type="ChEBI" id="CHEBI:74418"/>
        <dbReference type="ChEBI" id="CHEBI:456215"/>
        <dbReference type="EC" id="2.3.1.234"/>
    </reaction>
</comment>
<keyword evidence="2 7" id="KW-0819">tRNA processing</keyword>
<dbReference type="InterPro" id="IPR000905">
    <property type="entry name" value="Gcp-like_dom"/>
</dbReference>
<feature type="binding site" evidence="7">
    <location>
        <position position="170"/>
    </location>
    <ligand>
        <name>substrate</name>
    </ligand>
</feature>
<organism evidence="9 10">
    <name type="scientific">Filifactor villosus</name>
    <dbReference type="NCBI Taxonomy" id="29374"/>
    <lineage>
        <taxon>Bacteria</taxon>
        <taxon>Bacillati</taxon>
        <taxon>Bacillota</taxon>
        <taxon>Clostridia</taxon>
        <taxon>Peptostreptococcales</taxon>
        <taxon>Filifactoraceae</taxon>
        <taxon>Filifactor</taxon>
    </lineage>
</organism>
<keyword evidence="7" id="KW-0963">Cytoplasm</keyword>
<evidence type="ECO:0000256" key="5">
    <source>
        <dbReference type="ARBA" id="ARBA00023315"/>
    </source>
</evidence>
<evidence type="ECO:0000256" key="7">
    <source>
        <dbReference type="HAMAP-Rule" id="MF_01445"/>
    </source>
</evidence>
<feature type="binding site" evidence="7">
    <location>
        <position position="276"/>
    </location>
    <ligand>
        <name>substrate</name>
    </ligand>
</feature>
<feature type="binding site" evidence="7">
    <location>
        <position position="304"/>
    </location>
    <ligand>
        <name>Fe cation</name>
        <dbReference type="ChEBI" id="CHEBI:24875"/>
    </ligand>
</feature>
<feature type="binding site" evidence="7">
    <location>
        <begin position="137"/>
        <end position="141"/>
    </location>
    <ligand>
        <name>substrate</name>
    </ligand>
</feature>
<dbReference type="Pfam" id="PF00814">
    <property type="entry name" value="TsaD"/>
    <property type="match status" value="1"/>
</dbReference>
<sequence length="338" mass="36441">MKEVNILGIESSCDETAAAVIQDGRIIRSNIVSTQIEIHKKFGGVVPEVASRNHVVDINRVVEEAIQVWGRPICEIDGIAVTYGPGLAGALLVGLSTAKALSFALNKPLIGVNHIEGHIAANYLAFAELKPPFISLIVSGGHTHIVEVLGYNEFEILGKTKDDAAGEAYDKVARAIGLGYPGGPLVDKLAERGRNVIDFPKAFYKDDNYDFSFSGLKSAVLNHINSAKMKGESVVAEDIACSFQETVVDILLNKALKAVKDRGYTSLVLSGGVSANSRLRRKMEEDCEREGITCYYPPLSLCTDNAAMIAAAGYYHLIEGYTSDLSLSARPNLKIGQR</sequence>
<dbReference type="Proteomes" id="UP001595916">
    <property type="component" value="Unassembled WGS sequence"/>
</dbReference>
<dbReference type="CDD" id="cd24133">
    <property type="entry name" value="ASKHA_NBD_TsaD_bac"/>
    <property type="match status" value="1"/>
</dbReference>
<dbReference type="EC" id="2.3.1.234" evidence="7"/>
<keyword evidence="1 7" id="KW-0808">Transferase</keyword>
<feature type="binding site" evidence="7">
    <location>
        <position position="187"/>
    </location>
    <ligand>
        <name>substrate</name>
    </ligand>
</feature>
<evidence type="ECO:0000256" key="3">
    <source>
        <dbReference type="ARBA" id="ARBA00022723"/>
    </source>
</evidence>
<feature type="binding site" evidence="7">
    <location>
        <position position="114"/>
    </location>
    <ligand>
        <name>Fe cation</name>
        <dbReference type="ChEBI" id="CHEBI:24875"/>
    </ligand>
</feature>
<gene>
    <name evidence="7 9" type="primary">tsaD</name>
    <name evidence="9" type="ORF">ACFO4R_02480</name>
</gene>
<dbReference type="SUPFAM" id="SSF53067">
    <property type="entry name" value="Actin-like ATPase domain"/>
    <property type="match status" value="2"/>
</dbReference>
<keyword evidence="4 7" id="KW-0408">Iron</keyword>
<dbReference type="HAMAP" id="MF_01445">
    <property type="entry name" value="TsaD"/>
    <property type="match status" value="1"/>
</dbReference>
<dbReference type="PANTHER" id="PTHR11735">
    <property type="entry name" value="TRNA N6-ADENOSINE THREONYLCARBAMOYLTRANSFERASE"/>
    <property type="match status" value="1"/>
</dbReference>
<dbReference type="InterPro" id="IPR017860">
    <property type="entry name" value="Peptidase_M22_CS"/>
</dbReference>
<dbReference type="InterPro" id="IPR043129">
    <property type="entry name" value="ATPase_NBD"/>
</dbReference>
<keyword evidence="3 7" id="KW-0479">Metal-binding</keyword>
<dbReference type="NCBIfam" id="TIGR03723">
    <property type="entry name" value="T6A_TsaD_YgjD"/>
    <property type="match status" value="1"/>
</dbReference>
<evidence type="ECO:0000256" key="1">
    <source>
        <dbReference type="ARBA" id="ARBA00022679"/>
    </source>
</evidence>
<comment type="cofactor">
    <cofactor evidence="7">
        <name>Fe(2+)</name>
        <dbReference type="ChEBI" id="CHEBI:29033"/>
    </cofactor>
    <text evidence="7">Binds 1 Fe(2+) ion per subunit.</text>
</comment>
<reference evidence="10" key="1">
    <citation type="journal article" date="2019" name="Int. J. Syst. Evol. Microbiol.">
        <title>The Global Catalogue of Microorganisms (GCM) 10K type strain sequencing project: providing services to taxonomists for standard genome sequencing and annotation.</title>
        <authorList>
            <consortium name="The Broad Institute Genomics Platform"/>
            <consortium name="The Broad Institute Genome Sequencing Center for Infectious Disease"/>
            <person name="Wu L."/>
            <person name="Ma J."/>
        </authorList>
    </citation>
    <scope>NUCLEOTIDE SEQUENCE [LARGE SCALE GENOMIC DNA]</scope>
    <source>
        <strain evidence="10">CCUG 46385</strain>
    </source>
</reference>
<dbReference type="InterPro" id="IPR017861">
    <property type="entry name" value="KAE1/TsaD"/>
</dbReference>
<keyword evidence="5 7" id="KW-0012">Acyltransferase</keyword>
<evidence type="ECO:0000313" key="10">
    <source>
        <dbReference type="Proteomes" id="UP001595916"/>
    </source>
</evidence>
<dbReference type="NCBIfam" id="TIGR00329">
    <property type="entry name" value="gcp_kae1"/>
    <property type="match status" value="1"/>
</dbReference>
<evidence type="ECO:0000313" key="9">
    <source>
        <dbReference type="EMBL" id="MFC4803938.1"/>
    </source>
</evidence>
<feature type="binding site" evidence="7">
    <location>
        <position position="118"/>
    </location>
    <ligand>
        <name>Fe cation</name>
        <dbReference type="ChEBI" id="CHEBI:24875"/>
    </ligand>
</feature>
<comment type="similarity">
    <text evidence="7">Belongs to the KAE1 / TsaD family.</text>
</comment>
<dbReference type="RefSeq" id="WP_379787415.1">
    <property type="nucleotide sequence ID" value="NZ_JBHSHL010000008.1"/>
</dbReference>
<evidence type="ECO:0000256" key="2">
    <source>
        <dbReference type="ARBA" id="ARBA00022694"/>
    </source>
</evidence>
<feature type="binding site" evidence="7">
    <location>
        <position position="183"/>
    </location>
    <ligand>
        <name>substrate</name>
    </ligand>
</feature>
<dbReference type="PRINTS" id="PR00789">
    <property type="entry name" value="OSIALOPTASE"/>
</dbReference>
<dbReference type="InterPro" id="IPR022450">
    <property type="entry name" value="TsaD"/>
</dbReference>
<evidence type="ECO:0000259" key="8">
    <source>
        <dbReference type="Pfam" id="PF00814"/>
    </source>
</evidence>
<comment type="subcellular location">
    <subcellularLocation>
        <location evidence="7">Cytoplasm</location>
    </subcellularLocation>
</comment>
<comment type="function">
    <text evidence="7">Required for the formation of a threonylcarbamoyl group on adenosine at position 37 (t(6)A37) in tRNAs that read codons beginning with adenine. Is involved in the transfer of the threonylcarbamoyl moiety of threonylcarbamoyl-AMP (TC-AMP) to the N6 group of A37, together with TsaE and TsaB. TsaD likely plays a direct catalytic role in this reaction.</text>
</comment>
<proteinExistence type="inferred from homology"/>
<dbReference type="PANTHER" id="PTHR11735:SF6">
    <property type="entry name" value="TRNA N6-ADENOSINE THREONYLCARBAMOYLTRANSFERASE, MITOCHONDRIAL"/>
    <property type="match status" value="1"/>
</dbReference>
<evidence type="ECO:0000256" key="4">
    <source>
        <dbReference type="ARBA" id="ARBA00023004"/>
    </source>
</evidence>
<dbReference type="GO" id="GO:0061711">
    <property type="term" value="F:tRNA N(6)-L-threonylcarbamoyladenine synthase activity"/>
    <property type="evidence" value="ECO:0007669"/>
    <property type="project" value="UniProtKB-EC"/>
</dbReference>
<accession>A0ABV9QI95</accession>
<dbReference type="Gene3D" id="3.30.420.40">
    <property type="match status" value="2"/>
</dbReference>
<name>A0ABV9QI95_9FIRM</name>
<dbReference type="EMBL" id="JBHSHL010000008">
    <property type="protein sequence ID" value="MFC4803938.1"/>
    <property type="molecule type" value="Genomic_DNA"/>
</dbReference>
<feature type="domain" description="Gcp-like" evidence="8">
    <location>
        <begin position="27"/>
        <end position="310"/>
    </location>
</feature>
<evidence type="ECO:0000256" key="6">
    <source>
        <dbReference type="ARBA" id="ARBA00048117"/>
    </source>
</evidence>
<dbReference type="PROSITE" id="PS01016">
    <property type="entry name" value="GLYCOPROTEASE"/>
    <property type="match status" value="1"/>
</dbReference>
<keyword evidence="10" id="KW-1185">Reference proteome</keyword>